<evidence type="ECO:0000256" key="2">
    <source>
        <dbReference type="ARBA" id="ARBA00023027"/>
    </source>
</evidence>
<organism evidence="6 7">
    <name type="scientific">Cohaesibacter marisflavi</name>
    <dbReference type="NCBI Taxonomy" id="655353"/>
    <lineage>
        <taxon>Bacteria</taxon>
        <taxon>Pseudomonadati</taxon>
        <taxon>Pseudomonadota</taxon>
        <taxon>Alphaproteobacteria</taxon>
        <taxon>Hyphomicrobiales</taxon>
        <taxon>Cohaesibacteraceae</taxon>
    </lineage>
</organism>
<keyword evidence="7" id="KW-1185">Reference proteome</keyword>
<keyword evidence="2" id="KW-0520">NAD</keyword>
<dbReference type="SUPFAM" id="SSF48179">
    <property type="entry name" value="6-phosphogluconate dehydrogenase C-terminal domain-like"/>
    <property type="match status" value="1"/>
</dbReference>
<dbReference type="Proteomes" id="UP000199236">
    <property type="component" value="Unassembled WGS sequence"/>
</dbReference>
<evidence type="ECO:0000259" key="5">
    <source>
        <dbReference type="Pfam" id="PF14833"/>
    </source>
</evidence>
<dbReference type="InterPro" id="IPR013328">
    <property type="entry name" value="6PGD_dom2"/>
</dbReference>
<dbReference type="InterPro" id="IPR006115">
    <property type="entry name" value="6PGDH_NADP-bd"/>
</dbReference>
<dbReference type="InterPro" id="IPR015815">
    <property type="entry name" value="HIBADH-related"/>
</dbReference>
<reference evidence="6 7" key="1">
    <citation type="submission" date="2016-10" db="EMBL/GenBank/DDBJ databases">
        <authorList>
            <person name="de Groot N.N."/>
        </authorList>
    </citation>
    <scope>NUCLEOTIDE SEQUENCE [LARGE SCALE GENOMIC DNA]</scope>
    <source>
        <strain evidence="6 7">CGMCC 1.9157</strain>
    </source>
</reference>
<dbReference type="GO" id="GO:0016491">
    <property type="term" value="F:oxidoreductase activity"/>
    <property type="evidence" value="ECO:0007669"/>
    <property type="project" value="UniProtKB-KW"/>
</dbReference>
<dbReference type="Gene3D" id="1.10.1040.10">
    <property type="entry name" value="N-(1-d-carboxylethyl)-l-norvaline Dehydrogenase, domain 2"/>
    <property type="match status" value="1"/>
</dbReference>
<dbReference type="InterPro" id="IPR008927">
    <property type="entry name" value="6-PGluconate_DH-like_C_sf"/>
</dbReference>
<dbReference type="GO" id="GO:0050661">
    <property type="term" value="F:NADP binding"/>
    <property type="evidence" value="ECO:0007669"/>
    <property type="project" value="InterPro"/>
</dbReference>
<dbReference type="InterPro" id="IPR029154">
    <property type="entry name" value="HIBADH-like_NADP-bd"/>
</dbReference>
<dbReference type="AlphaFoldDB" id="A0A1I4ZCC1"/>
<feature type="domain" description="3-hydroxyisobutyrate dehydrogenase-like NAD-binding" evidence="5">
    <location>
        <begin position="172"/>
        <end position="286"/>
    </location>
</feature>
<protein>
    <submittedName>
        <fullName evidence="6">3-hydroxyisobutyrate dehydrogenase</fullName>
    </submittedName>
</protein>
<dbReference type="STRING" id="655353.SAMN04488056_10130"/>
<dbReference type="InterPro" id="IPR036291">
    <property type="entry name" value="NAD(P)-bd_dom_sf"/>
</dbReference>
<feature type="active site" evidence="3">
    <location>
        <position position="174"/>
    </location>
</feature>
<name>A0A1I4ZCC1_9HYPH</name>
<dbReference type="SUPFAM" id="SSF51735">
    <property type="entry name" value="NAD(P)-binding Rossmann-fold domains"/>
    <property type="match status" value="1"/>
</dbReference>
<dbReference type="PIRSF" id="PIRSF000103">
    <property type="entry name" value="HIBADH"/>
    <property type="match status" value="1"/>
</dbReference>
<dbReference type="Pfam" id="PF14833">
    <property type="entry name" value="NAD_binding_11"/>
    <property type="match status" value="1"/>
</dbReference>
<dbReference type="Pfam" id="PF03446">
    <property type="entry name" value="NAD_binding_2"/>
    <property type="match status" value="1"/>
</dbReference>
<dbReference type="PANTHER" id="PTHR43580:SF2">
    <property type="entry name" value="CYTOKINE-LIKE NUCLEAR FACTOR N-PAC"/>
    <property type="match status" value="1"/>
</dbReference>
<dbReference type="RefSeq" id="WP_090067641.1">
    <property type="nucleotide sequence ID" value="NZ_FOVR01000001.1"/>
</dbReference>
<sequence>MPQMEKIGFIGLGTMGTPMALKLLEAGTPLMVWNRTLARSRPLSDAGASVAHDVQEMFAQCQTVLLMLADEAAIDAVLSRNTAHFASLVAGKTVVSLGTVPADYSALLSRDVCDAGGRYVEAPVSGSRKPAEQGQLVGLLAGMSQDLKTARALLTPCCKDIFECGEVPRALNMKIAVNSYLITLVTGLVEAWNLAEQNKLDMALFTDILNAGPMASEVSKVKLAKLLTGDFSRQAGIADVFKNCRLVVENAKEFEAPSPLMDICLKLYQETNHMELEEDDMIAVLGAIKRQTQS</sequence>
<dbReference type="EMBL" id="FOVR01000001">
    <property type="protein sequence ID" value="SFN47673.1"/>
    <property type="molecule type" value="Genomic_DNA"/>
</dbReference>
<keyword evidence="1" id="KW-0560">Oxidoreductase</keyword>
<proteinExistence type="predicted"/>
<feature type="domain" description="6-phosphogluconate dehydrogenase NADP-binding" evidence="4">
    <location>
        <begin position="6"/>
        <end position="164"/>
    </location>
</feature>
<dbReference type="Gene3D" id="3.40.50.720">
    <property type="entry name" value="NAD(P)-binding Rossmann-like Domain"/>
    <property type="match status" value="1"/>
</dbReference>
<dbReference type="PANTHER" id="PTHR43580">
    <property type="entry name" value="OXIDOREDUCTASE GLYR1-RELATED"/>
    <property type="match status" value="1"/>
</dbReference>
<dbReference type="GO" id="GO:0051287">
    <property type="term" value="F:NAD binding"/>
    <property type="evidence" value="ECO:0007669"/>
    <property type="project" value="InterPro"/>
</dbReference>
<dbReference type="OrthoDB" id="9812907at2"/>
<evidence type="ECO:0000256" key="1">
    <source>
        <dbReference type="ARBA" id="ARBA00023002"/>
    </source>
</evidence>
<evidence type="ECO:0000313" key="6">
    <source>
        <dbReference type="EMBL" id="SFN47673.1"/>
    </source>
</evidence>
<evidence type="ECO:0000313" key="7">
    <source>
        <dbReference type="Proteomes" id="UP000199236"/>
    </source>
</evidence>
<accession>A0A1I4ZCC1</accession>
<dbReference type="InterPro" id="IPR051265">
    <property type="entry name" value="HIBADH-related_NP60_sf"/>
</dbReference>
<evidence type="ECO:0000256" key="3">
    <source>
        <dbReference type="PIRSR" id="PIRSR000103-1"/>
    </source>
</evidence>
<gene>
    <name evidence="6" type="ORF">SAMN04488056_10130</name>
</gene>
<evidence type="ECO:0000259" key="4">
    <source>
        <dbReference type="Pfam" id="PF03446"/>
    </source>
</evidence>